<gene>
    <name evidence="1" type="primary">ORF174799</name>
</gene>
<name>A0A0B7BD76_9EUPU</name>
<dbReference type="AlphaFoldDB" id="A0A0B7BD76"/>
<sequence length="95" mass="10342">MHVFELCFKSVPCAPRHFLIQLSLQRSLHYMSFSSASLTETVSQRTPDHCGKTACVLPGSTRGAKNSTTAPYWCVVSLNAAGYVETEVGAPMDMS</sequence>
<organism evidence="1">
    <name type="scientific">Arion vulgaris</name>
    <dbReference type="NCBI Taxonomy" id="1028688"/>
    <lineage>
        <taxon>Eukaryota</taxon>
        <taxon>Metazoa</taxon>
        <taxon>Spiralia</taxon>
        <taxon>Lophotrochozoa</taxon>
        <taxon>Mollusca</taxon>
        <taxon>Gastropoda</taxon>
        <taxon>Heterobranchia</taxon>
        <taxon>Euthyneura</taxon>
        <taxon>Panpulmonata</taxon>
        <taxon>Eupulmonata</taxon>
        <taxon>Stylommatophora</taxon>
        <taxon>Helicina</taxon>
        <taxon>Arionoidea</taxon>
        <taxon>Arionidae</taxon>
        <taxon>Arion</taxon>
    </lineage>
</organism>
<dbReference type="EMBL" id="HACG01043245">
    <property type="protein sequence ID" value="CEK90110.1"/>
    <property type="molecule type" value="Transcribed_RNA"/>
</dbReference>
<reference evidence="1" key="1">
    <citation type="submission" date="2014-12" db="EMBL/GenBank/DDBJ databases">
        <title>Insight into the proteome of Arion vulgaris.</title>
        <authorList>
            <person name="Aradska J."/>
            <person name="Bulat T."/>
            <person name="Smidak R."/>
            <person name="Sarate P."/>
            <person name="Gangsoo J."/>
            <person name="Sialana F."/>
            <person name="Bilban M."/>
            <person name="Lubec G."/>
        </authorList>
    </citation>
    <scope>NUCLEOTIDE SEQUENCE</scope>
    <source>
        <tissue evidence="1">Skin</tissue>
    </source>
</reference>
<protein>
    <submittedName>
        <fullName evidence="1">Uncharacterized protein</fullName>
    </submittedName>
</protein>
<proteinExistence type="predicted"/>
<accession>A0A0B7BD76</accession>
<evidence type="ECO:0000313" key="1">
    <source>
        <dbReference type="EMBL" id="CEK90110.1"/>
    </source>
</evidence>